<evidence type="ECO:0000313" key="3">
    <source>
        <dbReference type="Proteomes" id="UP000306145"/>
    </source>
</evidence>
<dbReference type="CDD" id="cd16282">
    <property type="entry name" value="metallo-hydrolase-like_MBL-fold"/>
    <property type="match status" value="1"/>
</dbReference>
<organism evidence="2 3">
    <name type="scientific">Micromonospora orduensis</name>
    <dbReference type="NCBI Taxonomy" id="1420891"/>
    <lineage>
        <taxon>Bacteria</taxon>
        <taxon>Bacillati</taxon>
        <taxon>Actinomycetota</taxon>
        <taxon>Actinomycetes</taxon>
        <taxon>Micromonosporales</taxon>
        <taxon>Micromonosporaceae</taxon>
        <taxon>Micromonospora</taxon>
    </lineage>
</organism>
<feature type="domain" description="Metallo-beta-lactamase" evidence="1">
    <location>
        <begin position="21"/>
        <end position="214"/>
    </location>
</feature>
<comment type="caution">
    <text evidence="2">The sequence shown here is derived from an EMBL/GenBank/DDBJ whole genome shotgun (WGS) entry which is preliminary data.</text>
</comment>
<dbReference type="InterPro" id="IPR050855">
    <property type="entry name" value="NDM-1-like"/>
</dbReference>
<dbReference type="SUPFAM" id="SSF56281">
    <property type="entry name" value="Metallo-hydrolase/oxidoreductase"/>
    <property type="match status" value="1"/>
</dbReference>
<dbReference type="RefSeq" id="WP_139583814.1">
    <property type="nucleotide sequence ID" value="NZ_VDFY01000116.1"/>
</dbReference>
<name>A0A5C4QVZ2_9ACTN</name>
<sequence length="276" mass="29514">MTAGFVEVADRVYVRREPLLRVNVTLVVGADEALLVDTLSSAAQAAELRDAVRAVTDRPLTVVNTHHHYDHCFGNAVLAGDPPRPVYAHALAAAALREQPERLRREAYEELRHDHPALAAELAATPLLAPTHTVHTEAEIDLGGRPVLLRHPGHGHTDADLVVHVPDADVLVAGDLVEQSGPPAFEDSYPLQWPDAVADLLRLTTAGTVVVPGHGDPVDVDFVRAQHAELVRLAWLIRAAHTGSAPPERVAAEAPFGARAALVAANRGYLELDGTA</sequence>
<dbReference type="Gene3D" id="3.60.15.10">
    <property type="entry name" value="Ribonuclease Z/Hydroxyacylglutathione hydrolase-like"/>
    <property type="match status" value="1"/>
</dbReference>
<dbReference type="OrthoDB" id="420651at2"/>
<dbReference type="SMART" id="SM00849">
    <property type="entry name" value="Lactamase_B"/>
    <property type="match status" value="1"/>
</dbReference>
<keyword evidence="2" id="KW-0378">Hydrolase</keyword>
<dbReference type="InterPro" id="IPR001279">
    <property type="entry name" value="Metallo-B-lactamas"/>
</dbReference>
<dbReference type="PANTHER" id="PTHR42951:SF4">
    <property type="entry name" value="ACYL-COENZYME A THIOESTERASE MBLAC2"/>
    <property type="match status" value="1"/>
</dbReference>
<dbReference type="AlphaFoldDB" id="A0A5C4QVZ2"/>
<dbReference type="PANTHER" id="PTHR42951">
    <property type="entry name" value="METALLO-BETA-LACTAMASE DOMAIN-CONTAINING"/>
    <property type="match status" value="1"/>
</dbReference>
<reference evidence="2 3" key="1">
    <citation type="submission" date="2019-06" db="EMBL/GenBank/DDBJ databases">
        <title>Micromonospora ordensis sp. nov., isolated from deep marine sediment.</title>
        <authorList>
            <person name="Veyisoglu A."/>
            <person name="Carro L."/>
            <person name="Klenk H.-P."/>
            <person name="Sahin N."/>
        </authorList>
    </citation>
    <scope>NUCLEOTIDE SEQUENCE [LARGE SCALE GENOMIC DNA]</scope>
    <source>
        <strain evidence="2 3">S2509</strain>
    </source>
</reference>
<proteinExistence type="predicted"/>
<evidence type="ECO:0000313" key="2">
    <source>
        <dbReference type="EMBL" id="TNH30245.1"/>
    </source>
</evidence>
<dbReference type="GO" id="GO:0016787">
    <property type="term" value="F:hydrolase activity"/>
    <property type="evidence" value="ECO:0007669"/>
    <property type="project" value="UniProtKB-KW"/>
</dbReference>
<protein>
    <submittedName>
        <fullName evidence="2">MBL fold metallo-hydrolase</fullName>
    </submittedName>
</protein>
<evidence type="ECO:0000259" key="1">
    <source>
        <dbReference type="SMART" id="SM00849"/>
    </source>
</evidence>
<keyword evidence="3" id="KW-1185">Reference proteome</keyword>
<dbReference type="Pfam" id="PF00753">
    <property type="entry name" value="Lactamase_B"/>
    <property type="match status" value="1"/>
</dbReference>
<dbReference type="EMBL" id="VDFY01000116">
    <property type="protein sequence ID" value="TNH30245.1"/>
    <property type="molecule type" value="Genomic_DNA"/>
</dbReference>
<dbReference type="Proteomes" id="UP000306145">
    <property type="component" value="Unassembled WGS sequence"/>
</dbReference>
<dbReference type="InterPro" id="IPR036866">
    <property type="entry name" value="RibonucZ/Hydroxyglut_hydro"/>
</dbReference>
<accession>A0A5C4QVZ2</accession>
<gene>
    <name evidence="2" type="ORF">FHG89_08500</name>
</gene>